<evidence type="ECO:0000313" key="4">
    <source>
        <dbReference type="EnsemblMetazoa" id="G7100.1:cds"/>
    </source>
</evidence>
<reference evidence="4" key="1">
    <citation type="submission" date="2022-08" db="UniProtKB">
        <authorList>
            <consortium name="EnsemblMetazoa"/>
        </authorList>
    </citation>
    <scope>IDENTIFICATION</scope>
    <source>
        <strain evidence="4">05x7-T-G4-1.051#20</strain>
    </source>
</reference>
<dbReference type="SMART" id="SM00181">
    <property type="entry name" value="EGF"/>
    <property type="match status" value="3"/>
</dbReference>
<keyword evidence="5" id="KW-1185">Reference proteome</keyword>
<dbReference type="PANTHER" id="PTHR24043">
    <property type="entry name" value="SCAVENGER RECEPTOR CLASS F"/>
    <property type="match status" value="1"/>
</dbReference>
<evidence type="ECO:0000256" key="1">
    <source>
        <dbReference type="ARBA" id="ARBA00022536"/>
    </source>
</evidence>
<proteinExistence type="predicted"/>
<feature type="compositionally biased region" description="Basic and acidic residues" evidence="2">
    <location>
        <begin position="318"/>
        <end position="342"/>
    </location>
</feature>
<accession>A0A8W8NS93</accession>
<feature type="domain" description="EGF-like" evidence="3">
    <location>
        <begin position="98"/>
        <end position="134"/>
    </location>
</feature>
<dbReference type="EnsemblMetazoa" id="G7100.1">
    <property type="protein sequence ID" value="G7100.1:cds"/>
    <property type="gene ID" value="G7100"/>
</dbReference>
<feature type="compositionally biased region" description="Polar residues" evidence="2">
    <location>
        <begin position="364"/>
        <end position="381"/>
    </location>
</feature>
<feature type="domain" description="EGF-like" evidence="3">
    <location>
        <begin position="145"/>
        <end position="181"/>
    </location>
</feature>
<protein>
    <recommendedName>
        <fullName evidence="3">EGF-like domain-containing protein</fullName>
    </recommendedName>
</protein>
<keyword evidence="1" id="KW-0245">EGF-like domain</keyword>
<dbReference type="InterPro" id="IPR042635">
    <property type="entry name" value="MEGF10/SREC1/2-like"/>
</dbReference>
<feature type="region of interest" description="Disordered" evidence="2">
    <location>
        <begin position="318"/>
        <end position="399"/>
    </location>
</feature>
<dbReference type="InterPro" id="IPR000742">
    <property type="entry name" value="EGF"/>
</dbReference>
<feature type="compositionally biased region" description="Polar residues" evidence="2">
    <location>
        <begin position="388"/>
        <end position="399"/>
    </location>
</feature>
<dbReference type="PANTHER" id="PTHR24043:SF8">
    <property type="entry name" value="EGF-LIKE DOMAIN-CONTAINING PROTEIN"/>
    <property type="match status" value="1"/>
</dbReference>
<organism evidence="4 5">
    <name type="scientific">Magallana gigas</name>
    <name type="common">Pacific oyster</name>
    <name type="synonym">Crassostrea gigas</name>
    <dbReference type="NCBI Taxonomy" id="29159"/>
    <lineage>
        <taxon>Eukaryota</taxon>
        <taxon>Metazoa</taxon>
        <taxon>Spiralia</taxon>
        <taxon>Lophotrochozoa</taxon>
        <taxon>Mollusca</taxon>
        <taxon>Bivalvia</taxon>
        <taxon>Autobranchia</taxon>
        <taxon>Pteriomorphia</taxon>
        <taxon>Ostreida</taxon>
        <taxon>Ostreoidea</taxon>
        <taxon>Ostreidae</taxon>
        <taxon>Magallana</taxon>
    </lineage>
</organism>
<evidence type="ECO:0000313" key="5">
    <source>
        <dbReference type="Proteomes" id="UP000005408"/>
    </source>
</evidence>
<evidence type="ECO:0000259" key="3">
    <source>
        <dbReference type="SMART" id="SM00181"/>
    </source>
</evidence>
<dbReference type="AlphaFoldDB" id="A0A8W8NS93"/>
<name>A0A8W8NS93_MAGGI</name>
<evidence type="ECO:0000256" key="2">
    <source>
        <dbReference type="SAM" id="MobiDB-lite"/>
    </source>
</evidence>
<dbReference type="InterPro" id="IPR009030">
    <property type="entry name" value="Growth_fac_rcpt_cys_sf"/>
</dbReference>
<dbReference type="GO" id="GO:0005044">
    <property type="term" value="F:scavenger receptor activity"/>
    <property type="evidence" value="ECO:0007669"/>
    <property type="project" value="InterPro"/>
</dbReference>
<dbReference type="Proteomes" id="UP000005408">
    <property type="component" value="Unassembled WGS sequence"/>
</dbReference>
<feature type="domain" description="EGF-like" evidence="3">
    <location>
        <begin position="57"/>
        <end position="87"/>
    </location>
</feature>
<sequence>MQTVGIGVGTGFPVKTVWWKVDLGEVYSIYSINIQFRNFDGYGCNNASVYGSNCDIPCPANCKDNTCHIQSGACSLCKPGWTGVICNTKCREGWYGINCSQQCSGHCRDDTPCNHVTGQCENKCAAGWTGLHCNKECINGHYGYNCVNKCSGHCLNNSPCNKQTGQCDKGCNLGYTGNNCSKDKADHLLTNHDVQSSTNFVIGLSISISLNIILIVCGIELCSPVQRLMSRRTRHSLPTTAALLELNISTNTHRSCTRDNSVVQQYDKHTKNLSELQTGQNVKMKKHPKYWQFGTCTQSLENRSYLIEFDRKSYRRNRGEIRPTKEAHDAERTDPLPYKPEDDPLVITNERPQNESVKQPIAPQPQTAFGSSRETTTSPASDNKCAVNASTKVRSSSRNAKLPSKFKNYIMT</sequence>
<dbReference type="SUPFAM" id="SSF57184">
    <property type="entry name" value="Growth factor receptor domain"/>
    <property type="match status" value="1"/>
</dbReference>
<dbReference type="Gene3D" id="2.170.300.10">
    <property type="entry name" value="Tie2 ligand-binding domain superfamily"/>
    <property type="match status" value="1"/>
</dbReference>